<evidence type="ECO:0000256" key="9">
    <source>
        <dbReference type="SAM" id="MobiDB-lite"/>
    </source>
</evidence>
<dbReference type="InterPro" id="IPR019927">
    <property type="entry name" value="Ribosomal_uL3_bac/org-type"/>
</dbReference>
<dbReference type="GO" id="GO:0003735">
    <property type="term" value="F:structural constituent of ribosome"/>
    <property type="evidence" value="ECO:0007669"/>
    <property type="project" value="UniProtKB-UniRule"/>
</dbReference>
<name>A0A1G2G432_9BACT</name>
<evidence type="ECO:0000256" key="6">
    <source>
        <dbReference type="NCBIfam" id="TIGR03625"/>
    </source>
</evidence>
<evidence type="ECO:0000313" key="11">
    <source>
        <dbReference type="Proteomes" id="UP000177785"/>
    </source>
</evidence>
<keyword evidence="3 8" id="KW-0694">RNA-binding</keyword>
<evidence type="ECO:0000313" key="10">
    <source>
        <dbReference type="EMBL" id="OGZ44994.1"/>
    </source>
</evidence>
<evidence type="ECO:0000256" key="3">
    <source>
        <dbReference type="ARBA" id="ARBA00022884"/>
    </source>
</evidence>
<keyword evidence="2 8" id="KW-0699">rRNA-binding</keyword>
<dbReference type="PROSITE" id="PS00474">
    <property type="entry name" value="RIBOSOMAL_L3"/>
    <property type="match status" value="1"/>
</dbReference>
<accession>A0A1G2G432</accession>
<dbReference type="SUPFAM" id="SSF50447">
    <property type="entry name" value="Translation proteins"/>
    <property type="match status" value="1"/>
</dbReference>
<dbReference type="InterPro" id="IPR019926">
    <property type="entry name" value="Ribosomal_uL3_CS"/>
</dbReference>
<dbReference type="InterPro" id="IPR009000">
    <property type="entry name" value="Transl_B-barrel_sf"/>
</dbReference>
<evidence type="ECO:0000256" key="5">
    <source>
        <dbReference type="ARBA" id="ARBA00023274"/>
    </source>
</evidence>
<comment type="subunit">
    <text evidence="8">Part of the 50S ribosomal subunit. Forms a cluster with proteins L14 and L19.</text>
</comment>
<evidence type="ECO:0000256" key="2">
    <source>
        <dbReference type="ARBA" id="ARBA00022730"/>
    </source>
</evidence>
<evidence type="ECO:0000256" key="4">
    <source>
        <dbReference type="ARBA" id="ARBA00022980"/>
    </source>
</evidence>
<dbReference type="Gene3D" id="2.40.30.10">
    <property type="entry name" value="Translation factors"/>
    <property type="match status" value="2"/>
</dbReference>
<comment type="function">
    <text evidence="8">One of the primary rRNA binding proteins, it binds directly near the 3'-end of the 23S rRNA, where it nucleates assembly of the 50S subunit.</text>
</comment>
<proteinExistence type="inferred from homology"/>
<dbReference type="EMBL" id="MHNL01000011">
    <property type="protein sequence ID" value="OGZ44994.1"/>
    <property type="molecule type" value="Genomic_DNA"/>
</dbReference>
<dbReference type="PANTHER" id="PTHR11229">
    <property type="entry name" value="50S RIBOSOMAL PROTEIN L3"/>
    <property type="match status" value="1"/>
</dbReference>
<evidence type="ECO:0000256" key="8">
    <source>
        <dbReference type="RuleBase" id="RU003906"/>
    </source>
</evidence>
<keyword evidence="4 7" id="KW-0689">Ribosomal protein</keyword>
<dbReference type="InterPro" id="IPR000597">
    <property type="entry name" value="Ribosomal_uL3"/>
</dbReference>
<dbReference type="GO" id="GO:0006412">
    <property type="term" value="P:translation"/>
    <property type="evidence" value="ECO:0007669"/>
    <property type="project" value="UniProtKB-UniRule"/>
</dbReference>
<dbReference type="NCBIfam" id="TIGR03625">
    <property type="entry name" value="L3_bact"/>
    <property type="match status" value="1"/>
</dbReference>
<dbReference type="AlphaFoldDB" id="A0A1G2G432"/>
<sequence>MKKFILGKKIEMSQMFLDDGKVAPVTLIEAGPITVKMIRTKERDGYAAVQVSFGKHTREFKPKDITVNSGDTIDVSLFQEGEKVNISGITKGHGFQGVVKRHGFHGASKTHGTKHAHRQPGSISGGGRAGGRVSKGLRMAGHMGQDRVTIKNLKIVKIIPEKNLLAVKGAVPGPRGTLLEVRG</sequence>
<protein>
    <recommendedName>
        <fullName evidence="6 8">50S ribosomal protein L3</fullName>
    </recommendedName>
</protein>
<dbReference type="STRING" id="1802115.A2756_03970"/>
<dbReference type="GO" id="GO:0022625">
    <property type="term" value="C:cytosolic large ribosomal subunit"/>
    <property type="evidence" value="ECO:0007669"/>
    <property type="project" value="TreeGrafter"/>
</dbReference>
<organism evidence="10 11">
    <name type="scientific">Candidatus Ryanbacteria bacterium RIFCSPHIGHO2_01_FULL_48_27</name>
    <dbReference type="NCBI Taxonomy" id="1802115"/>
    <lineage>
        <taxon>Bacteria</taxon>
        <taxon>Candidatus Ryaniibacteriota</taxon>
    </lineage>
</organism>
<dbReference type="Pfam" id="PF00297">
    <property type="entry name" value="Ribosomal_L3"/>
    <property type="match status" value="1"/>
</dbReference>
<feature type="region of interest" description="Disordered" evidence="9">
    <location>
        <begin position="106"/>
        <end position="129"/>
    </location>
</feature>
<dbReference type="PANTHER" id="PTHR11229:SF16">
    <property type="entry name" value="LARGE RIBOSOMAL SUBUNIT PROTEIN UL3C"/>
    <property type="match status" value="1"/>
</dbReference>
<reference evidence="10 11" key="1">
    <citation type="journal article" date="2016" name="Nat. Commun.">
        <title>Thousands of microbial genomes shed light on interconnected biogeochemical processes in an aquifer system.</title>
        <authorList>
            <person name="Anantharaman K."/>
            <person name="Brown C.T."/>
            <person name="Hug L.A."/>
            <person name="Sharon I."/>
            <person name="Castelle C.J."/>
            <person name="Probst A.J."/>
            <person name="Thomas B.C."/>
            <person name="Singh A."/>
            <person name="Wilkins M.J."/>
            <person name="Karaoz U."/>
            <person name="Brodie E.L."/>
            <person name="Williams K.H."/>
            <person name="Hubbard S.S."/>
            <person name="Banfield J.F."/>
        </authorList>
    </citation>
    <scope>NUCLEOTIDE SEQUENCE [LARGE SCALE GENOMIC DNA]</scope>
</reference>
<gene>
    <name evidence="10" type="ORF">A2756_03970</name>
</gene>
<evidence type="ECO:0000256" key="7">
    <source>
        <dbReference type="RuleBase" id="RU003905"/>
    </source>
</evidence>
<comment type="similarity">
    <text evidence="1 7">Belongs to the universal ribosomal protein uL3 family.</text>
</comment>
<evidence type="ECO:0000256" key="1">
    <source>
        <dbReference type="ARBA" id="ARBA00006540"/>
    </source>
</evidence>
<dbReference type="Proteomes" id="UP000177785">
    <property type="component" value="Unassembled WGS sequence"/>
</dbReference>
<dbReference type="FunFam" id="2.40.30.10:FF:000004">
    <property type="entry name" value="50S ribosomal protein L3"/>
    <property type="match status" value="1"/>
</dbReference>
<keyword evidence="5 7" id="KW-0687">Ribonucleoprotein</keyword>
<comment type="caution">
    <text evidence="10">The sequence shown here is derived from an EMBL/GenBank/DDBJ whole genome shotgun (WGS) entry which is preliminary data.</text>
</comment>
<dbReference type="GO" id="GO:0019843">
    <property type="term" value="F:rRNA binding"/>
    <property type="evidence" value="ECO:0007669"/>
    <property type="project" value="UniProtKB-KW"/>
</dbReference>